<organism evidence="1">
    <name type="scientific">Salmonella enterica</name>
    <name type="common">Salmonella choleraesuis</name>
    <dbReference type="NCBI Taxonomy" id="28901"/>
    <lineage>
        <taxon>Bacteria</taxon>
        <taxon>Pseudomonadati</taxon>
        <taxon>Pseudomonadota</taxon>
        <taxon>Gammaproteobacteria</taxon>
        <taxon>Enterobacterales</taxon>
        <taxon>Enterobacteriaceae</taxon>
        <taxon>Salmonella</taxon>
    </lineage>
</organism>
<dbReference type="Gene3D" id="1.10.10.2250">
    <property type="match status" value="1"/>
</dbReference>
<dbReference type="AlphaFoldDB" id="A0A5Y5VJV8"/>
<reference evidence="1" key="1">
    <citation type="submission" date="2019-08" db="EMBL/GenBank/DDBJ databases">
        <authorList>
            <consortium name="PulseNet: The National Subtyping Network for Foodborne Disease Surveillance"/>
            <person name="Tarr C.L."/>
            <person name="Trees E."/>
            <person name="Katz L.S."/>
            <person name="Carleton-Romer H.A."/>
            <person name="Stroika S."/>
            <person name="Kucerova Z."/>
            <person name="Roache K.F."/>
            <person name="Sabol A.L."/>
            <person name="Besser J."/>
            <person name="Gerner-Smidt P."/>
        </authorList>
    </citation>
    <scope>NUCLEOTIDE SEQUENCE</scope>
    <source>
        <strain evidence="1">PNUSAS086221</strain>
    </source>
</reference>
<gene>
    <name evidence="1" type="ORF">FRL67_21575</name>
</gene>
<feature type="non-terminal residue" evidence="1">
    <location>
        <position position="43"/>
    </location>
</feature>
<dbReference type="EMBL" id="AAJCHF010000181">
    <property type="protein sequence ID" value="ECK5592826.1"/>
    <property type="molecule type" value="Genomic_DNA"/>
</dbReference>
<accession>A0A5Y5VJV8</accession>
<name>A0A5Y5VJV8_SALER</name>
<comment type="caution">
    <text evidence="1">The sequence shown here is derived from an EMBL/GenBank/DDBJ whole genome shotgun (WGS) entry which is preliminary data.</text>
</comment>
<dbReference type="InterPro" id="IPR042038">
    <property type="entry name" value="MukE_N"/>
</dbReference>
<protein>
    <submittedName>
        <fullName evidence="1">Thioredoxin-disulfide reductase</fullName>
    </submittedName>
</protein>
<evidence type="ECO:0000313" key="1">
    <source>
        <dbReference type="EMBL" id="ECK5592826.1"/>
    </source>
</evidence>
<sequence>MTELESTQGDQFNTFLDVMKSPLFPVVDYKLRRGINILPADYM</sequence>
<proteinExistence type="predicted"/>